<accession>A0A7R8W5K3</accession>
<gene>
    <name evidence="2" type="ORF">CTOB1V02_LOCUS3279</name>
</gene>
<protein>
    <submittedName>
        <fullName evidence="2">Uncharacterized protein</fullName>
    </submittedName>
</protein>
<dbReference type="SUPFAM" id="SSF50978">
    <property type="entry name" value="WD40 repeat-like"/>
    <property type="match status" value="1"/>
</dbReference>
<dbReference type="InterPro" id="IPR019775">
    <property type="entry name" value="WD40_repeat_CS"/>
</dbReference>
<dbReference type="AlphaFoldDB" id="A0A7R8W5K3"/>
<dbReference type="PROSITE" id="PS50082">
    <property type="entry name" value="WD_REPEATS_2"/>
    <property type="match status" value="2"/>
</dbReference>
<dbReference type="PROSITE" id="PS50294">
    <property type="entry name" value="WD_REPEATS_REGION"/>
    <property type="match status" value="1"/>
</dbReference>
<dbReference type="InterPro" id="IPR015943">
    <property type="entry name" value="WD40/YVTN_repeat-like_dom_sf"/>
</dbReference>
<organism evidence="2">
    <name type="scientific">Cyprideis torosa</name>
    <dbReference type="NCBI Taxonomy" id="163714"/>
    <lineage>
        <taxon>Eukaryota</taxon>
        <taxon>Metazoa</taxon>
        <taxon>Ecdysozoa</taxon>
        <taxon>Arthropoda</taxon>
        <taxon>Crustacea</taxon>
        <taxon>Oligostraca</taxon>
        <taxon>Ostracoda</taxon>
        <taxon>Podocopa</taxon>
        <taxon>Podocopida</taxon>
        <taxon>Cytherocopina</taxon>
        <taxon>Cytheroidea</taxon>
        <taxon>Cytherideidae</taxon>
        <taxon>Cyprideis</taxon>
    </lineage>
</organism>
<dbReference type="OrthoDB" id="1932312at2759"/>
<dbReference type="EMBL" id="OB660554">
    <property type="protein sequence ID" value="CAD7225334.1"/>
    <property type="molecule type" value="Genomic_DNA"/>
</dbReference>
<dbReference type="PANTHER" id="PTHR22838:SF4">
    <property type="entry name" value="WD REPEAT-CONTAINING PROTEIN 13"/>
    <property type="match status" value="1"/>
</dbReference>
<dbReference type="InterPro" id="IPR001680">
    <property type="entry name" value="WD40_rpt"/>
</dbReference>
<name>A0A7R8W5K3_9CRUS</name>
<evidence type="ECO:0000256" key="1">
    <source>
        <dbReference type="SAM" id="MobiDB-lite"/>
    </source>
</evidence>
<dbReference type="PROSITE" id="PS00678">
    <property type="entry name" value="WD_REPEATS_1"/>
    <property type="match status" value="1"/>
</dbReference>
<dbReference type="GO" id="GO:0005634">
    <property type="term" value="C:nucleus"/>
    <property type="evidence" value="ECO:0007669"/>
    <property type="project" value="TreeGrafter"/>
</dbReference>
<proteinExistence type="predicted"/>
<dbReference type="SMART" id="SM00320">
    <property type="entry name" value="WD40"/>
    <property type="match status" value="6"/>
</dbReference>
<dbReference type="PANTHER" id="PTHR22838">
    <property type="entry name" value="WD REPEAT PROTEIN 26-RELATED"/>
    <property type="match status" value="1"/>
</dbReference>
<sequence>MDDISGVKLLDGTPDPFEPSQQSGLAAAYYGFTGMYHIFDHHSKAVPRISFANADPSLLCCASLDNTLSLCRLHPSPKVIHVMKGPKAGITDIQWSLSDDRILSCSLDGSLWLWNAEEGSLLRAMPFPIPDTPLLACRFHSLNNNYIAVGSAAGHVQTLNISTGTPAPKDPLAHIGHECPVLSLCVEPQGTLLWAGDAQGNLTSFRFDGVTGALEKLRQVSVALNRSVSSVNYKAWFWKGRQDPCLLVNVSCDALCLFRVCSSSGEVMLRRKFQVFHTQGYLRSTFSPSVTSRNHGVPVVSGSEDGAVYFFDAEGQSSSPFNVLQGHSRSVLDVSFSADESFLASADADGVVIVWNRQPRQEPLPSDEDDEPALEYP</sequence>
<dbReference type="InterPro" id="IPR051350">
    <property type="entry name" value="WD_repeat-ST_regulator"/>
</dbReference>
<evidence type="ECO:0000313" key="2">
    <source>
        <dbReference type="EMBL" id="CAD7225334.1"/>
    </source>
</evidence>
<dbReference type="InterPro" id="IPR036322">
    <property type="entry name" value="WD40_repeat_dom_sf"/>
</dbReference>
<reference evidence="2" key="1">
    <citation type="submission" date="2020-11" db="EMBL/GenBank/DDBJ databases">
        <authorList>
            <person name="Tran Van P."/>
        </authorList>
    </citation>
    <scope>NUCLEOTIDE SEQUENCE</scope>
</reference>
<feature type="region of interest" description="Disordered" evidence="1">
    <location>
        <begin position="358"/>
        <end position="377"/>
    </location>
</feature>
<dbReference type="Pfam" id="PF00400">
    <property type="entry name" value="WD40"/>
    <property type="match status" value="2"/>
</dbReference>
<dbReference type="GO" id="GO:1990841">
    <property type="term" value="F:promoter-specific chromatin binding"/>
    <property type="evidence" value="ECO:0007669"/>
    <property type="project" value="TreeGrafter"/>
</dbReference>
<dbReference type="Gene3D" id="2.130.10.10">
    <property type="entry name" value="YVTN repeat-like/Quinoprotein amine dehydrogenase"/>
    <property type="match status" value="2"/>
</dbReference>
<feature type="compositionally biased region" description="Acidic residues" evidence="1">
    <location>
        <begin position="365"/>
        <end position="377"/>
    </location>
</feature>